<feature type="binding site" evidence="6">
    <location>
        <position position="76"/>
    </location>
    <ligand>
        <name>S-adenosyl-L-methionine</name>
        <dbReference type="ChEBI" id="CHEBI:59789"/>
    </ligand>
</feature>
<feature type="binding site" evidence="6">
    <location>
        <begin position="123"/>
        <end position="124"/>
    </location>
    <ligand>
        <name>S-adenosyl-L-methionine</name>
        <dbReference type="ChEBI" id="CHEBI:59789"/>
    </ligand>
</feature>
<comment type="catalytic activity">
    <reaction evidence="6">
        <text>guanosine(527) in 16S rRNA + S-adenosyl-L-methionine = N(7)-methylguanosine(527) in 16S rRNA + S-adenosyl-L-homocysteine</text>
        <dbReference type="Rhea" id="RHEA:42732"/>
        <dbReference type="Rhea" id="RHEA-COMP:10209"/>
        <dbReference type="Rhea" id="RHEA-COMP:10210"/>
        <dbReference type="ChEBI" id="CHEBI:57856"/>
        <dbReference type="ChEBI" id="CHEBI:59789"/>
        <dbReference type="ChEBI" id="CHEBI:74269"/>
        <dbReference type="ChEBI" id="CHEBI:74480"/>
        <dbReference type="EC" id="2.1.1.170"/>
    </reaction>
</comment>
<dbReference type="HAMAP" id="MF_00074">
    <property type="entry name" value="16SrRNA_methyltr_G"/>
    <property type="match status" value="1"/>
</dbReference>
<dbReference type="Gene3D" id="3.40.50.150">
    <property type="entry name" value="Vaccinia Virus protein VP39"/>
    <property type="match status" value="1"/>
</dbReference>
<dbReference type="InterPro" id="IPR003682">
    <property type="entry name" value="rRNA_ssu_MeTfrase_G"/>
</dbReference>
<dbReference type="AlphaFoldDB" id="A0A917E6R3"/>
<comment type="similarity">
    <text evidence="6">Belongs to the methyltransferase superfamily. RNA methyltransferase RsmG family.</text>
</comment>
<dbReference type="RefSeq" id="WP_188762226.1">
    <property type="nucleotide sequence ID" value="NZ_BMJM01000004.1"/>
</dbReference>
<evidence type="ECO:0000256" key="1">
    <source>
        <dbReference type="ARBA" id="ARBA00022490"/>
    </source>
</evidence>
<keyword evidence="5 6" id="KW-0949">S-adenosyl-L-methionine</keyword>
<name>A0A917E6R3_9SPHN</name>
<evidence type="ECO:0000256" key="4">
    <source>
        <dbReference type="ARBA" id="ARBA00022679"/>
    </source>
</evidence>
<dbReference type="PANTHER" id="PTHR31760:SF0">
    <property type="entry name" value="S-ADENOSYL-L-METHIONINE-DEPENDENT METHYLTRANSFERASES SUPERFAMILY PROTEIN"/>
    <property type="match status" value="1"/>
</dbReference>
<reference evidence="7" key="1">
    <citation type="journal article" date="2014" name="Int. J. Syst. Evol. Microbiol.">
        <title>Complete genome sequence of Corynebacterium casei LMG S-19264T (=DSM 44701T), isolated from a smear-ripened cheese.</title>
        <authorList>
            <consortium name="US DOE Joint Genome Institute (JGI-PGF)"/>
            <person name="Walter F."/>
            <person name="Albersmeier A."/>
            <person name="Kalinowski J."/>
            <person name="Ruckert C."/>
        </authorList>
    </citation>
    <scope>NUCLEOTIDE SEQUENCE</scope>
    <source>
        <strain evidence="7">CGMCC 1.15519</strain>
    </source>
</reference>
<reference evidence="7" key="2">
    <citation type="submission" date="2020-09" db="EMBL/GenBank/DDBJ databases">
        <authorList>
            <person name="Sun Q."/>
            <person name="Zhou Y."/>
        </authorList>
    </citation>
    <scope>NUCLEOTIDE SEQUENCE</scope>
    <source>
        <strain evidence="7">CGMCC 1.15519</strain>
    </source>
</reference>
<dbReference type="GO" id="GO:0070043">
    <property type="term" value="F:rRNA (guanine-N7-)-methyltransferase activity"/>
    <property type="evidence" value="ECO:0007669"/>
    <property type="project" value="UniProtKB-UniRule"/>
</dbReference>
<keyword evidence="3 6" id="KW-0489">Methyltransferase</keyword>
<dbReference type="NCBIfam" id="TIGR00138">
    <property type="entry name" value="rsmG_gidB"/>
    <property type="match status" value="1"/>
</dbReference>
<sequence>MTGRDAFIERLNVPRETLAKLDSYAALLNEWQGRMNLVGPSTLPVLWERHFADSAQLLPLAGMGKSWLDIGAGAGFPGLIISILDGGARVTLVESIAKKCRFLTEVVWVLGLGSQVVIENRRIEGLPRQKFDVVTARALANLYQLFDWGLAYAGSGTKWLLPKGVKVMEELEFAERGFSFDRVLVPSITDPDARIVVASGVKRL</sequence>
<dbReference type="SUPFAM" id="SSF53335">
    <property type="entry name" value="S-adenosyl-L-methionine-dependent methyltransferases"/>
    <property type="match status" value="1"/>
</dbReference>
<evidence type="ECO:0000256" key="2">
    <source>
        <dbReference type="ARBA" id="ARBA00022552"/>
    </source>
</evidence>
<keyword evidence="2 6" id="KW-0698">rRNA processing</keyword>
<feature type="binding site" evidence="6">
    <location>
        <position position="71"/>
    </location>
    <ligand>
        <name>S-adenosyl-L-methionine</name>
        <dbReference type="ChEBI" id="CHEBI:59789"/>
    </ligand>
</feature>
<comment type="function">
    <text evidence="6">Specifically methylates the N7 position of guanine in position 527 of 16S rRNA.</text>
</comment>
<dbReference type="PANTHER" id="PTHR31760">
    <property type="entry name" value="S-ADENOSYL-L-METHIONINE-DEPENDENT METHYLTRANSFERASES SUPERFAMILY PROTEIN"/>
    <property type="match status" value="1"/>
</dbReference>
<gene>
    <name evidence="6 7" type="primary">rsmG</name>
    <name evidence="7" type="ORF">GCM10011529_13990</name>
</gene>
<accession>A0A917E6R3</accession>
<evidence type="ECO:0000256" key="3">
    <source>
        <dbReference type="ARBA" id="ARBA00022603"/>
    </source>
</evidence>
<comment type="caution">
    <text evidence="6">Lacks conserved residue(s) required for the propagation of feature annotation.</text>
</comment>
<dbReference type="Pfam" id="PF02527">
    <property type="entry name" value="GidB"/>
    <property type="match status" value="1"/>
</dbReference>
<feature type="binding site" evidence="6">
    <location>
        <position position="137"/>
    </location>
    <ligand>
        <name>S-adenosyl-L-methionine</name>
        <dbReference type="ChEBI" id="CHEBI:59789"/>
    </ligand>
</feature>
<organism evidence="7 8">
    <name type="scientific">Sandarakinorhabdus glacialis</name>
    <dbReference type="NCBI Taxonomy" id="1614636"/>
    <lineage>
        <taxon>Bacteria</taxon>
        <taxon>Pseudomonadati</taxon>
        <taxon>Pseudomonadota</taxon>
        <taxon>Alphaproteobacteria</taxon>
        <taxon>Sphingomonadales</taxon>
        <taxon>Sphingosinicellaceae</taxon>
        <taxon>Sandarakinorhabdus</taxon>
    </lineage>
</organism>
<dbReference type="InterPro" id="IPR029063">
    <property type="entry name" value="SAM-dependent_MTases_sf"/>
</dbReference>
<comment type="caution">
    <text evidence="7">The sequence shown here is derived from an EMBL/GenBank/DDBJ whole genome shotgun (WGS) entry which is preliminary data.</text>
</comment>
<dbReference type="Proteomes" id="UP000635071">
    <property type="component" value="Unassembled WGS sequence"/>
</dbReference>
<proteinExistence type="inferred from homology"/>
<keyword evidence="4 6" id="KW-0808">Transferase</keyword>
<dbReference type="EC" id="2.1.1.170" evidence="6"/>
<keyword evidence="8" id="KW-1185">Reference proteome</keyword>
<evidence type="ECO:0000256" key="6">
    <source>
        <dbReference type="HAMAP-Rule" id="MF_00074"/>
    </source>
</evidence>
<evidence type="ECO:0000313" key="7">
    <source>
        <dbReference type="EMBL" id="GGE08756.1"/>
    </source>
</evidence>
<protein>
    <recommendedName>
        <fullName evidence="6">Ribosomal RNA small subunit methyltransferase G</fullName>
        <ecNumber evidence="6">2.1.1.170</ecNumber>
    </recommendedName>
    <alternativeName>
        <fullName evidence="6">16S rRNA 7-methylguanosine methyltransferase</fullName>
        <shortName evidence="6">16S rRNA m7G methyltransferase</shortName>
    </alternativeName>
</protein>
<dbReference type="EMBL" id="BMJM01000004">
    <property type="protein sequence ID" value="GGE08756.1"/>
    <property type="molecule type" value="Genomic_DNA"/>
</dbReference>
<keyword evidence="1 6" id="KW-0963">Cytoplasm</keyword>
<evidence type="ECO:0000313" key="8">
    <source>
        <dbReference type="Proteomes" id="UP000635071"/>
    </source>
</evidence>
<dbReference type="GO" id="GO:0005829">
    <property type="term" value="C:cytosol"/>
    <property type="evidence" value="ECO:0007669"/>
    <property type="project" value="TreeGrafter"/>
</dbReference>
<comment type="subcellular location">
    <subcellularLocation>
        <location evidence="6">Cytoplasm</location>
    </subcellularLocation>
</comment>
<evidence type="ECO:0000256" key="5">
    <source>
        <dbReference type="ARBA" id="ARBA00022691"/>
    </source>
</evidence>